<feature type="transmembrane region" description="Helical" evidence="1">
    <location>
        <begin position="133"/>
        <end position="156"/>
    </location>
</feature>
<protein>
    <recommendedName>
        <fullName evidence="4">DUF456 domain-containing protein</fullName>
    </recommendedName>
</protein>
<dbReference type="InterPro" id="IPR007403">
    <property type="entry name" value="DUF456"/>
</dbReference>
<evidence type="ECO:0000313" key="2">
    <source>
        <dbReference type="EMBL" id="SFN50713.1"/>
    </source>
</evidence>
<dbReference type="PANTHER" id="PTHR39165">
    <property type="entry name" value="IG HYPOTHETICAL 17883"/>
    <property type="match status" value="1"/>
</dbReference>
<dbReference type="eggNOG" id="COG2839">
    <property type="taxonomic scope" value="Bacteria"/>
</dbReference>
<feature type="transmembrane region" description="Helical" evidence="1">
    <location>
        <begin position="46"/>
        <end position="68"/>
    </location>
</feature>
<dbReference type="Pfam" id="PF04306">
    <property type="entry name" value="DUF456"/>
    <property type="match status" value="1"/>
</dbReference>
<proteinExistence type="predicted"/>
<sequence>MDILLIILGFIFVILGVLGSFIPLLPGPLFCFIGLLLLYLTDSIPINYWSLSISALSCLILSILDYVIPARGTKKYGGSSYGVWGTNIGLLVGLLSPLPFGFILGPFLGAFLGEILYDHKNHNRALKAATGSFIGFIASSVVKFMVCMMHAGYFLWLCWNNRTVLL</sequence>
<reference evidence="3" key="1">
    <citation type="submission" date="2016-10" db="EMBL/GenBank/DDBJ databases">
        <authorList>
            <person name="Varghese N."/>
            <person name="Submissions S."/>
        </authorList>
    </citation>
    <scope>NUCLEOTIDE SEQUENCE [LARGE SCALE GENOMIC DNA]</scope>
    <source>
        <strain evidence="3">DSM 4002</strain>
    </source>
</reference>
<keyword evidence="1" id="KW-0812">Transmembrane</keyword>
<keyword evidence="1" id="KW-1133">Transmembrane helix</keyword>
<feature type="transmembrane region" description="Helical" evidence="1">
    <location>
        <begin position="6"/>
        <end position="39"/>
    </location>
</feature>
<organism evidence="2 3">
    <name type="scientific">Flavobacterium succinicans</name>
    <dbReference type="NCBI Taxonomy" id="29536"/>
    <lineage>
        <taxon>Bacteria</taxon>
        <taxon>Pseudomonadati</taxon>
        <taxon>Bacteroidota</taxon>
        <taxon>Flavobacteriia</taxon>
        <taxon>Flavobacteriales</taxon>
        <taxon>Flavobacteriaceae</taxon>
        <taxon>Flavobacterium</taxon>
    </lineage>
</organism>
<feature type="transmembrane region" description="Helical" evidence="1">
    <location>
        <begin position="88"/>
        <end position="112"/>
    </location>
</feature>
<keyword evidence="3" id="KW-1185">Reference proteome</keyword>
<dbReference type="AlphaFoldDB" id="A0A1I4ZKX9"/>
<keyword evidence="1" id="KW-0472">Membrane</keyword>
<dbReference type="PANTHER" id="PTHR39165:SF1">
    <property type="entry name" value="DUF456 DOMAIN-CONTAINING PROTEIN"/>
    <property type="match status" value="1"/>
</dbReference>
<gene>
    <name evidence="2" type="ORF">SAMN05444143_1166</name>
</gene>
<evidence type="ECO:0000256" key="1">
    <source>
        <dbReference type="SAM" id="Phobius"/>
    </source>
</evidence>
<evidence type="ECO:0008006" key="4">
    <source>
        <dbReference type="Google" id="ProtNLM"/>
    </source>
</evidence>
<accession>A0A1I4ZKX9</accession>
<evidence type="ECO:0000313" key="3">
    <source>
        <dbReference type="Proteomes" id="UP000182961"/>
    </source>
</evidence>
<dbReference type="RefSeq" id="WP_024982563.1">
    <property type="nucleotide sequence ID" value="NZ_CBCRUM010000012.1"/>
</dbReference>
<dbReference type="Proteomes" id="UP000182961">
    <property type="component" value="Unassembled WGS sequence"/>
</dbReference>
<dbReference type="EMBL" id="FOUT01000016">
    <property type="protein sequence ID" value="SFN50713.1"/>
    <property type="molecule type" value="Genomic_DNA"/>
</dbReference>
<name>A0A1I4ZKX9_9FLAO</name>